<evidence type="ECO:0000313" key="2">
    <source>
        <dbReference type="Proteomes" id="UP001054945"/>
    </source>
</evidence>
<sequence>MTPSWRLGGWILQLNEQIVLFIANAQKPQLLCLHFESVFADTSSFTNSRGSTFISVIGVKHLPRKEGWGNHFPPQNVRCARLGSKLQGVEAILESRNEIEIPSSFHVHRS</sequence>
<reference evidence="1 2" key="1">
    <citation type="submission" date="2021-06" db="EMBL/GenBank/DDBJ databases">
        <title>Caerostris extrusa draft genome.</title>
        <authorList>
            <person name="Kono N."/>
            <person name="Arakawa K."/>
        </authorList>
    </citation>
    <scope>NUCLEOTIDE SEQUENCE [LARGE SCALE GENOMIC DNA]</scope>
</reference>
<gene>
    <name evidence="1" type="primary">AVEN_27238_1</name>
    <name evidence="1" type="ORF">CEXT_272491</name>
</gene>
<comment type="caution">
    <text evidence="1">The sequence shown here is derived from an EMBL/GenBank/DDBJ whole genome shotgun (WGS) entry which is preliminary data.</text>
</comment>
<name>A0AAV4SU07_CAEEX</name>
<dbReference type="AlphaFoldDB" id="A0AAV4SU07"/>
<dbReference type="EMBL" id="BPLR01010105">
    <property type="protein sequence ID" value="GIY36892.1"/>
    <property type="molecule type" value="Genomic_DNA"/>
</dbReference>
<evidence type="ECO:0000313" key="1">
    <source>
        <dbReference type="EMBL" id="GIY36892.1"/>
    </source>
</evidence>
<proteinExistence type="predicted"/>
<keyword evidence="2" id="KW-1185">Reference proteome</keyword>
<protein>
    <submittedName>
        <fullName evidence="1">Uncharacterized protein</fullName>
    </submittedName>
</protein>
<accession>A0AAV4SU07</accession>
<organism evidence="1 2">
    <name type="scientific">Caerostris extrusa</name>
    <name type="common">Bark spider</name>
    <name type="synonym">Caerostris bankana</name>
    <dbReference type="NCBI Taxonomy" id="172846"/>
    <lineage>
        <taxon>Eukaryota</taxon>
        <taxon>Metazoa</taxon>
        <taxon>Ecdysozoa</taxon>
        <taxon>Arthropoda</taxon>
        <taxon>Chelicerata</taxon>
        <taxon>Arachnida</taxon>
        <taxon>Araneae</taxon>
        <taxon>Araneomorphae</taxon>
        <taxon>Entelegynae</taxon>
        <taxon>Araneoidea</taxon>
        <taxon>Araneidae</taxon>
        <taxon>Caerostris</taxon>
    </lineage>
</organism>
<dbReference type="Proteomes" id="UP001054945">
    <property type="component" value="Unassembled WGS sequence"/>
</dbReference>